<dbReference type="GO" id="GO:0015979">
    <property type="term" value="P:photosynthesis"/>
    <property type="evidence" value="ECO:0007669"/>
    <property type="project" value="UniProtKB-KW"/>
</dbReference>
<dbReference type="RefSeq" id="WP_093328310.1">
    <property type="nucleotide sequence ID" value="NZ_AP027363.1"/>
</dbReference>
<dbReference type="EMBL" id="FOHK01000004">
    <property type="protein sequence ID" value="SET11660.1"/>
    <property type="molecule type" value="Genomic_DNA"/>
</dbReference>
<dbReference type="Pfam" id="PF14870">
    <property type="entry name" value="PSII_BNR"/>
    <property type="match status" value="2"/>
</dbReference>
<sequence length="336" mass="37165">MKRFLAMAIVSLFSLTAIAESQIKPAITAPLADKSLLLDIAVTSSGKLVVVGEHGNILHSSNGQTWEQANVPVQSTLTAVTFVNPSLGWAVGHDATILATTDGGYSWKVQQHMPELEKPLLDIVFKNDKQGIAVGAYGLFFVTNDGGNTWTDVFQEELLYIEDLEYLNELKLEDEEAYLDERSSILPHFNRIYLDGRTMYLAGEIGLLAKSNDFGDTWQRLDEIYEGSFFDIARTHKGNLLAVGLRGNMFHSDKNGSHWEQIDVDTTALLNAVVLAGEERLFVLGNNGVILESFDDGRSFRARNQDDGKALIAGVWYNNQLIVVAENGVKVIEEIK</sequence>
<organism evidence="5 6">
    <name type="scientific">Thalassotalea agarivorans</name>
    <name type="common">Thalassomonas agarivorans</name>
    <dbReference type="NCBI Taxonomy" id="349064"/>
    <lineage>
        <taxon>Bacteria</taxon>
        <taxon>Pseudomonadati</taxon>
        <taxon>Pseudomonadota</taxon>
        <taxon>Gammaproteobacteria</taxon>
        <taxon>Alteromonadales</taxon>
        <taxon>Colwelliaceae</taxon>
        <taxon>Thalassotalea</taxon>
    </lineage>
</organism>
<feature type="domain" description="Photosynthesis system II assembly factor Ycf48/Hcf136-like" evidence="4">
    <location>
        <begin position="115"/>
        <end position="188"/>
    </location>
</feature>
<dbReference type="STRING" id="349064.SAMN05660429_01085"/>
<evidence type="ECO:0000259" key="4">
    <source>
        <dbReference type="Pfam" id="PF14870"/>
    </source>
</evidence>
<evidence type="ECO:0000313" key="5">
    <source>
        <dbReference type="EMBL" id="SET11660.1"/>
    </source>
</evidence>
<dbReference type="SUPFAM" id="SSF50939">
    <property type="entry name" value="Sialidases"/>
    <property type="match status" value="1"/>
</dbReference>
<evidence type="ECO:0000256" key="1">
    <source>
        <dbReference type="ARBA" id="ARBA00022531"/>
    </source>
</evidence>
<dbReference type="InterPro" id="IPR036278">
    <property type="entry name" value="Sialidase_sf"/>
</dbReference>
<dbReference type="PANTHER" id="PTHR47199:SF2">
    <property type="entry name" value="PHOTOSYSTEM II STABILITY_ASSEMBLY FACTOR HCF136, CHLOROPLASTIC"/>
    <property type="match status" value="1"/>
</dbReference>
<keyword evidence="1" id="KW-0602">Photosynthesis</keyword>
<gene>
    <name evidence="5" type="ORF">SAMN05660429_01085</name>
</gene>
<feature type="signal peptide" evidence="3">
    <location>
        <begin position="1"/>
        <end position="19"/>
    </location>
</feature>
<dbReference type="Proteomes" id="UP000199308">
    <property type="component" value="Unassembled WGS sequence"/>
</dbReference>
<dbReference type="InterPro" id="IPR028203">
    <property type="entry name" value="PSII_CF48-like_dom"/>
</dbReference>
<keyword evidence="2" id="KW-0604">Photosystem II</keyword>
<evidence type="ECO:0000256" key="2">
    <source>
        <dbReference type="ARBA" id="ARBA00023276"/>
    </source>
</evidence>
<dbReference type="PANTHER" id="PTHR47199">
    <property type="entry name" value="PHOTOSYSTEM II STABILITY/ASSEMBLY FACTOR HCF136, CHLOROPLASTIC"/>
    <property type="match status" value="1"/>
</dbReference>
<dbReference type="AlphaFoldDB" id="A0A1I0BX79"/>
<dbReference type="GO" id="GO:0009523">
    <property type="term" value="C:photosystem II"/>
    <property type="evidence" value="ECO:0007669"/>
    <property type="project" value="UniProtKB-KW"/>
</dbReference>
<evidence type="ECO:0000313" key="6">
    <source>
        <dbReference type="Proteomes" id="UP000199308"/>
    </source>
</evidence>
<evidence type="ECO:0000256" key="3">
    <source>
        <dbReference type="SAM" id="SignalP"/>
    </source>
</evidence>
<protein>
    <recommendedName>
        <fullName evidence="4">Photosynthesis system II assembly factor Ycf48/Hcf136-like domain-containing protein</fullName>
    </recommendedName>
</protein>
<reference evidence="5 6" key="1">
    <citation type="submission" date="2016-10" db="EMBL/GenBank/DDBJ databases">
        <authorList>
            <person name="de Groot N.N."/>
        </authorList>
    </citation>
    <scope>NUCLEOTIDE SEQUENCE [LARGE SCALE GENOMIC DNA]</scope>
    <source>
        <strain evidence="5 6">DSM 19706</strain>
    </source>
</reference>
<dbReference type="OrthoDB" id="9813892at2"/>
<keyword evidence="6" id="KW-1185">Reference proteome</keyword>
<proteinExistence type="predicted"/>
<dbReference type="Gene3D" id="2.130.10.10">
    <property type="entry name" value="YVTN repeat-like/Quinoprotein amine dehydrogenase"/>
    <property type="match status" value="1"/>
</dbReference>
<feature type="domain" description="Photosynthesis system II assembly factor Ycf48/Hcf136-like" evidence="4">
    <location>
        <begin position="62"/>
        <end position="111"/>
    </location>
</feature>
<accession>A0A1I0BX79</accession>
<dbReference type="InterPro" id="IPR015943">
    <property type="entry name" value="WD40/YVTN_repeat-like_dom_sf"/>
</dbReference>
<feature type="chain" id="PRO_5011577288" description="Photosynthesis system II assembly factor Ycf48/Hcf136-like domain-containing protein" evidence="3">
    <location>
        <begin position="20"/>
        <end position="336"/>
    </location>
</feature>
<name>A0A1I0BX79_THASX</name>
<keyword evidence="3" id="KW-0732">Signal</keyword>